<keyword evidence="2" id="KW-1133">Transmembrane helix</keyword>
<dbReference type="AlphaFoldDB" id="A0A918I0W4"/>
<proteinExistence type="predicted"/>
<reference evidence="3" key="2">
    <citation type="submission" date="2020-09" db="EMBL/GenBank/DDBJ databases">
        <authorList>
            <person name="Sun Q."/>
            <person name="Ohkuma M."/>
        </authorList>
    </citation>
    <scope>NUCLEOTIDE SEQUENCE</scope>
    <source>
        <strain evidence="3">JCM 4391</strain>
    </source>
</reference>
<dbReference type="RefSeq" id="WP_229891275.1">
    <property type="nucleotide sequence ID" value="NZ_BMTP01000010.1"/>
</dbReference>
<comment type="caution">
    <text evidence="3">The sequence shown here is derived from an EMBL/GenBank/DDBJ whole genome shotgun (WGS) entry which is preliminary data.</text>
</comment>
<organism evidence="3 4">
    <name type="scientific">Streptomyces lavendofoliae</name>
    <dbReference type="NCBI Taxonomy" id="67314"/>
    <lineage>
        <taxon>Bacteria</taxon>
        <taxon>Bacillati</taxon>
        <taxon>Actinomycetota</taxon>
        <taxon>Actinomycetes</taxon>
        <taxon>Kitasatosporales</taxon>
        <taxon>Streptomycetaceae</taxon>
        <taxon>Streptomyces</taxon>
    </lineage>
</organism>
<dbReference type="SUPFAM" id="SSF53649">
    <property type="entry name" value="Alkaline phosphatase-like"/>
    <property type="match status" value="1"/>
</dbReference>
<keyword evidence="4" id="KW-1185">Reference proteome</keyword>
<dbReference type="EMBL" id="BMTP01000010">
    <property type="protein sequence ID" value="GGU47775.1"/>
    <property type="molecule type" value="Genomic_DNA"/>
</dbReference>
<feature type="transmembrane region" description="Helical" evidence="2">
    <location>
        <begin position="87"/>
        <end position="105"/>
    </location>
</feature>
<evidence type="ECO:0000256" key="2">
    <source>
        <dbReference type="SAM" id="Phobius"/>
    </source>
</evidence>
<feature type="transmembrane region" description="Helical" evidence="2">
    <location>
        <begin position="32"/>
        <end position="51"/>
    </location>
</feature>
<accession>A0A918I0W4</accession>
<feature type="transmembrane region" description="Helical" evidence="2">
    <location>
        <begin position="142"/>
        <end position="165"/>
    </location>
</feature>
<gene>
    <name evidence="3" type="ORF">GCM10010274_40390</name>
</gene>
<evidence type="ECO:0000256" key="1">
    <source>
        <dbReference type="SAM" id="MobiDB-lite"/>
    </source>
</evidence>
<name>A0A918I0W4_9ACTN</name>
<keyword evidence="2" id="KW-0812">Transmembrane</keyword>
<dbReference type="InterPro" id="IPR017850">
    <property type="entry name" value="Alkaline_phosphatase_core_sf"/>
</dbReference>
<dbReference type="Gene3D" id="3.40.720.10">
    <property type="entry name" value="Alkaline Phosphatase, subunit A"/>
    <property type="match status" value="1"/>
</dbReference>
<sequence>MSIGTSRPLPDTATATSPPKGAPPGRAVARAVAARVATGLAAVLVVAALLLPDRVERLTPGAFARLPLEAVGGAALLLVLRPGARRVVSLLAGTGLGLLTLLNLLDMGFRSVLARPFDPVLDWVLFDDAEAFLRDSLGPAGATGVVAGAGVLVVALLVSMALSVVRLSRAVVRHRAAVTPAILVSGTAWMVCAALGVQVSGAAVASRGAADAVTGRVGQVRAGVADREAFAREAAVDAFRDTPADRLLTGLRGKDVLFVFIESYGRSAVQDPGMSPRIGAALADGSRRLGAAGFSSRSAFLTSPTTGGGSWLAHSTFASGLWIDNQRRYRDLTSGDRLTLTGAFRRTGAWRTVGVMPGVTRAWPEGRFYGLDHVHDSRNLGYRGPKFSWTPVPDQFSLAAFERLEHGRPGRGPLMAEIILTSSHNPWAPVPTLLPWDGLGDGSVFESVKKAGKDPKEVWKDAERVRDEYGRAIAYSLNSLFSYLERYGDDDTVAVLLGDHQPVPTVTRDRLGRDVPVTIVARDPAVLARTSGWGWQDGPKPGPGAPVWRMDAFRDRFLTAYGPR</sequence>
<evidence type="ECO:0000313" key="3">
    <source>
        <dbReference type="EMBL" id="GGU47775.1"/>
    </source>
</evidence>
<reference evidence="3" key="1">
    <citation type="journal article" date="2014" name="Int. J. Syst. Evol. Microbiol.">
        <title>Complete genome sequence of Corynebacterium casei LMG S-19264T (=DSM 44701T), isolated from a smear-ripened cheese.</title>
        <authorList>
            <consortium name="US DOE Joint Genome Institute (JGI-PGF)"/>
            <person name="Walter F."/>
            <person name="Albersmeier A."/>
            <person name="Kalinowski J."/>
            <person name="Ruckert C."/>
        </authorList>
    </citation>
    <scope>NUCLEOTIDE SEQUENCE</scope>
    <source>
        <strain evidence="3">JCM 4391</strain>
    </source>
</reference>
<evidence type="ECO:0000313" key="4">
    <source>
        <dbReference type="Proteomes" id="UP000636661"/>
    </source>
</evidence>
<dbReference type="Proteomes" id="UP000636661">
    <property type="component" value="Unassembled WGS sequence"/>
</dbReference>
<feature type="transmembrane region" description="Helical" evidence="2">
    <location>
        <begin position="63"/>
        <end position="80"/>
    </location>
</feature>
<feature type="region of interest" description="Disordered" evidence="1">
    <location>
        <begin position="1"/>
        <end position="24"/>
    </location>
</feature>
<protein>
    <recommendedName>
        <fullName evidence="5">Sulfatase</fullName>
    </recommendedName>
</protein>
<feature type="transmembrane region" description="Helical" evidence="2">
    <location>
        <begin position="177"/>
        <end position="197"/>
    </location>
</feature>
<keyword evidence="2" id="KW-0472">Membrane</keyword>
<evidence type="ECO:0008006" key="5">
    <source>
        <dbReference type="Google" id="ProtNLM"/>
    </source>
</evidence>